<dbReference type="EMBL" id="BART01027515">
    <property type="protein sequence ID" value="GAG94012.1"/>
    <property type="molecule type" value="Genomic_DNA"/>
</dbReference>
<sequence length="218" mass="25328">PFLQLLSKQITQIKQNFKQDSNLIYQEAHRICFEELWDYPDLRGYLYATISKCESELQGFNRNHQTNARESNEFAARLLNVAFSRSRYGLSLVFNEDGYSDNVIFMLLKHWIDEYNKYRIHFFSNIWLNANQLKQSYDMGKLACGASGYKIENESDVIGVCPYCGAPYLAYIQTNHFIANDFVCNCGHLVRLNESKTISIAMLQEIIVNLPTNSKNKF</sequence>
<comment type="caution">
    <text evidence="1">The sequence shown here is derived from an EMBL/GenBank/DDBJ whole genome shotgun (WGS) entry which is preliminary data.</text>
</comment>
<gene>
    <name evidence="1" type="ORF">S01H4_48768</name>
</gene>
<name>X1CM07_9ZZZZ</name>
<protein>
    <submittedName>
        <fullName evidence="1">Uncharacterized protein</fullName>
    </submittedName>
</protein>
<feature type="non-terminal residue" evidence="1">
    <location>
        <position position="1"/>
    </location>
</feature>
<evidence type="ECO:0000313" key="1">
    <source>
        <dbReference type="EMBL" id="GAG94012.1"/>
    </source>
</evidence>
<proteinExistence type="predicted"/>
<accession>X1CM07</accession>
<reference evidence="1" key="1">
    <citation type="journal article" date="2014" name="Front. Microbiol.">
        <title>High frequency of phylogenetically diverse reductive dehalogenase-homologous genes in deep subseafloor sedimentary metagenomes.</title>
        <authorList>
            <person name="Kawai M."/>
            <person name="Futagami T."/>
            <person name="Toyoda A."/>
            <person name="Takaki Y."/>
            <person name="Nishi S."/>
            <person name="Hori S."/>
            <person name="Arai W."/>
            <person name="Tsubouchi T."/>
            <person name="Morono Y."/>
            <person name="Uchiyama I."/>
            <person name="Ito T."/>
            <person name="Fujiyama A."/>
            <person name="Inagaki F."/>
            <person name="Takami H."/>
        </authorList>
    </citation>
    <scope>NUCLEOTIDE SEQUENCE</scope>
    <source>
        <strain evidence="1">Expedition CK06-06</strain>
    </source>
</reference>
<dbReference type="AlphaFoldDB" id="X1CM07"/>
<organism evidence="1">
    <name type="scientific">marine sediment metagenome</name>
    <dbReference type="NCBI Taxonomy" id="412755"/>
    <lineage>
        <taxon>unclassified sequences</taxon>
        <taxon>metagenomes</taxon>
        <taxon>ecological metagenomes</taxon>
    </lineage>
</organism>